<dbReference type="AlphaFoldDB" id="W8JS03"/>
<dbReference type="Proteomes" id="UP000019433">
    <property type="component" value="Chromosome"/>
</dbReference>
<organism evidence="3 4">
    <name type="scientific">Chlamydia avium 10DC88</name>
    <dbReference type="NCBI Taxonomy" id="1229831"/>
    <lineage>
        <taxon>Bacteria</taxon>
        <taxon>Pseudomonadati</taxon>
        <taxon>Chlamydiota</taxon>
        <taxon>Chlamydiia</taxon>
        <taxon>Chlamydiales</taxon>
        <taxon>Chlamydiaceae</taxon>
        <taxon>Chlamydia/Chlamydophila group</taxon>
        <taxon>Chlamydia</taxon>
    </lineage>
</organism>
<sequence length="419" mass="47491">MVITRDNMKIIRVCLLFIWFFPYGGVAQVLVGLDRIFQEEEYLSWLRHKTITLVSHHAAINREGKDALTVFQEHKDLCSLFALCTLEHGYYGTSPAGTPGCVLEDHGLRTISLYGLKDIPEDAVLGSDVLVYDVQDIGVRSYTFILTLLQLVCAAEKYKKTLIVLDRPNPMGGNIIDGPMPPAYSKNNPEIPYCYGMTPGELALLYKAKYASQADVRIVPMQGWRRSMTFSQTGLRWIPTSPQIPDPETTFFYATTGVIGALSITSIGVGYTLPFRLIGAPWMDGKLVAQKLNEAQLSGISFYPFCYEPFFGKYKMEYCSGVLLLLENPEQFLPMETQCTILSVLKTLYPEQVRIALKSVNRFPQRSEAISRYLGEEKFIQICSNEKYILWPLKQLCLEGRKKFRDARKPFLLAEYGEN</sequence>
<dbReference type="PATRIC" id="fig|1229831.3.peg.767"/>
<dbReference type="EMBL" id="CP006571">
    <property type="protein sequence ID" value="AHK63618.1"/>
    <property type="molecule type" value="Genomic_DNA"/>
</dbReference>
<dbReference type="PIRSF" id="PIRSF016719">
    <property type="entry name" value="UCP016719"/>
    <property type="match status" value="1"/>
</dbReference>
<name>W8JS03_9CHLA</name>
<dbReference type="Gene3D" id="3.40.50.12170">
    <property type="entry name" value="Uncharacterised protein PF07075, DUF1343"/>
    <property type="match status" value="1"/>
</dbReference>
<gene>
    <name evidence="3" type="primary">ybbC</name>
    <name evidence="3" type="ORF">M832_07670</name>
</gene>
<dbReference type="GO" id="GO:0033922">
    <property type="term" value="F:peptidoglycan beta-N-acetylmuramidase activity"/>
    <property type="evidence" value="ECO:0007669"/>
    <property type="project" value="InterPro"/>
</dbReference>
<evidence type="ECO:0000259" key="2">
    <source>
        <dbReference type="Pfam" id="PF20732"/>
    </source>
</evidence>
<feature type="domain" description="Peptidoglycan beta-N-acetylmuramidase NamZ C-terminal" evidence="2">
    <location>
        <begin position="252"/>
        <end position="413"/>
    </location>
</feature>
<protein>
    <submittedName>
        <fullName evidence="3">Uncharacterized protein YbbC</fullName>
    </submittedName>
</protein>
<dbReference type="KEGG" id="cav:M832_07670"/>
<dbReference type="InterPro" id="IPR008302">
    <property type="entry name" value="NamZ"/>
</dbReference>
<evidence type="ECO:0000259" key="1">
    <source>
        <dbReference type="Pfam" id="PF07075"/>
    </source>
</evidence>
<evidence type="ECO:0000313" key="3">
    <source>
        <dbReference type="EMBL" id="AHK63618.1"/>
    </source>
</evidence>
<reference evidence="3 4" key="1">
    <citation type="journal article" date="2014" name="Syst. Appl. Microbiol.">
        <title>Evidence for the existence of two new members of the family Chlamydiaceae and proposal of Chlamydia avium sp. nov. and Chlamydia gallinacea sp. nov.</title>
        <authorList>
            <person name="Sachse K."/>
            <person name="Laroucau K."/>
            <person name="Riege K."/>
            <person name="Wehner S."/>
            <person name="Dilcher M."/>
            <person name="Creasy H.H."/>
            <person name="Weidmann M."/>
            <person name="Myers G."/>
            <person name="Vorimore F."/>
            <person name="Vicari N."/>
            <person name="Magnino S."/>
            <person name="Liebler-Tenorio E."/>
            <person name="Ruettger A."/>
            <person name="Bavoil P.M."/>
            <person name="Hufert F.T."/>
            <person name="Rossello-Mora R."/>
            <person name="Marz M."/>
        </authorList>
    </citation>
    <scope>NUCLEOTIDE SEQUENCE [LARGE SCALE GENOMIC DNA]</scope>
    <source>
        <strain evidence="3 4">10DC88</strain>
    </source>
</reference>
<feature type="domain" description="Peptidoglycan beta-N-acetylmuramidase NamZ N-terminal" evidence="1">
    <location>
        <begin position="51"/>
        <end position="247"/>
    </location>
</feature>
<dbReference type="eggNOG" id="COG3876">
    <property type="taxonomic scope" value="Bacteria"/>
</dbReference>
<dbReference type="InterPro" id="IPR048503">
    <property type="entry name" value="NamZ_C"/>
</dbReference>
<dbReference type="InterPro" id="IPR048502">
    <property type="entry name" value="NamZ_N"/>
</dbReference>
<evidence type="ECO:0000313" key="4">
    <source>
        <dbReference type="Proteomes" id="UP000019433"/>
    </source>
</evidence>
<dbReference type="Pfam" id="PF20732">
    <property type="entry name" value="NamZ_C"/>
    <property type="match status" value="1"/>
</dbReference>
<accession>W8JS03</accession>
<dbReference type="PANTHER" id="PTHR42915:SF1">
    <property type="entry name" value="PEPTIDOGLYCAN BETA-N-ACETYLMURAMIDASE NAMZ"/>
    <property type="match status" value="1"/>
</dbReference>
<proteinExistence type="predicted"/>
<dbReference type="PANTHER" id="PTHR42915">
    <property type="entry name" value="HYPOTHETICAL 460 KDA PROTEIN IN FEUA-SIGW INTERGENIC REGION [PRECURSOR]"/>
    <property type="match status" value="1"/>
</dbReference>
<dbReference type="HOGENOM" id="CLU_033227_1_0_0"/>
<dbReference type="Gene3D" id="3.90.1150.140">
    <property type="match status" value="1"/>
</dbReference>
<dbReference type="Pfam" id="PF07075">
    <property type="entry name" value="NamZ_N"/>
    <property type="match status" value="1"/>
</dbReference>